<dbReference type="KEGG" id="ptm:GSPATT00026369001"/>
<evidence type="ECO:0000313" key="2">
    <source>
        <dbReference type="Proteomes" id="UP000000600"/>
    </source>
</evidence>
<accession>A0EFF5</accession>
<name>A0EFF5_PARTE</name>
<sequence length="351" mass="39292">MSRNPNLVCSREHHEQAPISGVCLNQQCQQNRAFCVACKVEFHKGHEADYMHFQAYPQWIATCLKPYQEFTPFQDTVLQTSNKLNDVLNLANNFRNQDISTMSIGQLEQYTKGLLTLKSSEAQLTSLINKVKADIGNLLLLLKPITGQQSASQQQQLIQSQSTSGIKQGGQSIQQVQPPVNAQPTQLNLTFSDKSKISPNIKIEKGGKQASGIGFVICDFVIPKDRDSIFAFKYNSGFSIALGLCYKERTVEQNYSEKLQKTGHGFYLITSASMSFSHSDEQVNNKSHKFKINPPDVIALRIKSSQKSLTWIINKEEVLVILQIMQTMTIDLSKELQPFIDICGVVDLVDA</sequence>
<evidence type="ECO:0008006" key="3">
    <source>
        <dbReference type="Google" id="ProtNLM"/>
    </source>
</evidence>
<dbReference type="OMA" id="CKVEFHK"/>
<proteinExistence type="predicted"/>
<dbReference type="EMBL" id="CT868675">
    <property type="protein sequence ID" value="CAK94046.1"/>
    <property type="molecule type" value="Genomic_DNA"/>
</dbReference>
<dbReference type="GeneID" id="5047204"/>
<dbReference type="OrthoDB" id="307263at2759"/>
<dbReference type="RefSeq" id="XP_001461419.1">
    <property type="nucleotide sequence ID" value="XM_001461382.1"/>
</dbReference>
<protein>
    <recommendedName>
        <fullName evidence="3">B box-type domain-containing protein</fullName>
    </recommendedName>
</protein>
<dbReference type="InParanoid" id="A0EFF5"/>
<dbReference type="HOGENOM" id="CLU_067957_0_0_1"/>
<organism evidence="1 2">
    <name type="scientific">Paramecium tetraurelia</name>
    <dbReference type="NCBI Taxonomy" id="5888"/>
    <lineage>
        <taxon>Eukaryota</taxon>
        <taxon>Sar</taxon>
        <taxon>Alveolata</taxon>
        <taxon>Ciliophora</taxon>
        <taxon>Intramacronucleata</taxon>
        <taxon>Oligohymenophorea</taxon>
        <taxon>Peniculida</taxon>
        <taxon>Parameciidae</taxon>
        <taxon>Paramecium</taxon>
    </lineage>
</organism>
<dbReference type="AlphaFoldDB" id="A0EFF5"/>
<dbReference type="Proteomes" id="UP000000600">
    <property type="component" value="Unassembled WGS sequence"/>
</dbReference>
<evidence type="ECO:0000313" key="1">
    <source>
        <dbReference type="EMBL" id="CAK94046.1"/>
    </source>
</evidence>
<keyword evidence="2" id="KW-1185">Reference proteome</keyword>
<gene>
    <name evidence="1" type="ORF">GSPATT00026369001</name>
</gene>
<reference evidence="1 2" key="1">
    <citation type="journal article" date="2006" name="Nature">
        <title>Global trends of whole-genome duplications revealed by the ciliate Paramecium tetraurelia.</title>
        <authorList>
            <consortium name="Genoscope"/>
            <person name="Aury J.-M."/>
            <person name="Jaillon O."/>
            <person name="Duret L."/>
            <person name="Noel B."/>
            <person name="Jubin C."/>
            <person name="Porcel B.M."/>
            <person name="Segurens B."/>
            <person name="Daubin V."/>
            <person name="Anthouard V."/>
            <person name="Aiach N."/>
            <person name="Arnaiz O."/>
            <person name="Billaut A."/>
            <person name="Beisson J."/>
            <person name="Blanc I."/>
            <person name="Bouhouche K."/>
            <person name="Camara F."/>
            <person name="Duharcourt S."/>
            <person name="Guigo R."/>
            <person name="Gogendeau D."/>
            <person name="Katinka M."/>
            <person name="Keller A.-M."/>
            <person name="Kissmehl R."/>
            <person name="Klotz C."/>
            <person name="Koll F."/>
            <person name="Le Moue A."/>
            <person name="Lepere C."/>
            <person name="Malinsky S."/>
            <person name="Nowacki M."/>
            <person name="Nowak J.K."/>
            <person name="Plattner H."/>
            <person name="Poulain J."/>
            <person name="Ruiz F."/>
            <person name="Serrano V."/>
            <person name="Zagulski M."/>
            <person name="Dessen P."/>
            <person name="Betermier M."/>
            <person name="Weissenbach J."/>
            <person name="Scarpelli C."/>
            <person name="Schachter V."/>
            <person name="Sperling L."/>
            <person name="Meyer E."/>
            <person name="Cohen J."/>
            <person name="Wincker P."/>
        </authorList>
    </citation>
    <scope>NUCLEOTIDE SEQUENCE [LARGE SCALE GENOMIC DNA]</scope>
    <source>
        <strain evidence="1 2">Stock d4-2</strain>
    </source>
</reference>